<dbReference type="HOGENOM" id="CLU_692119_0_0_9"/>
<reference evidence="5 6" key="1">
    <citation type="submission" date="2013-11" db="EMBL/GenBank/DDBJ databases">
        <title>Complete genome sequence of Clostridum sp. M2/40.</title>
        <authorList>
            <person name="Wibberg D."/>
            <person name="Puehler A."/>
            <person name="Schlueter A."/>
        </authorList>
    </citation>
    <scope>NUCLEOTIDE SEQUENCE [LARGE SCALE GENOMIC DNA]</scope>
    <source>
        <strain evidence="6">M2/40</strain>
    </source>
</reference>
<dbReference type="InterPro" id="IPR019734">
    <property type="entry name" value="TPR_rpt"/>
</dbReference>
<evidence type="ECO:0000313" key="5">
    <source>
        <dbReference type="EMBL" id="CDM68031.1"/>
    </source>
</evidence>
<dbReference type="PANTHER" id="PTHR44943">
    <property type="entry name" value="CELLULOSE SYNTHASE OPERON PROTEIN C"/>
    <property type="match status" value="1"/>
</dbReference>
<dbReference type="InterPro" id="IPR051685">
    <property type="entry name" value="Ycf3/AcsC/BcsC/TPR_MFPF"/>
</dbReference>
<gene>
    <name evidence="5" type="ORF">CM240_0867</name>
</gene>
<keyword evidence="2 3" id="KW-0802">TPR repeat</keyword>
<accession>W6RTV3</accession>
<dbReference type="RefSeq" id="WP_044036814.1">
    <property type="nucleotide sequence ID" value="NZ_HG917868.1"/>
</dbReference>
<evidence type="ECO:0000256" key="2">
    <source>
        <dbReference type="ARBA" id="ARBA00022803"/>
    </source>
</evidence>
<evidence type="ECO:0000256" key="4">
    <source>
        <dbReference type="SAM" id="Phobius"/>
    </source>
</evidence>
<dbReference type="Proteomes" id="UP000019426">
    <property type="component" value="Chromosome M2/40_rep1"/>
</dbReference>
<dbReference type="eggNOG" id="COG1729">
    <property type="taxonomic scope" value="Bacteria"/>
</dbReference>
<dbReference type="SMART" id="SM00028">
    <property type="entry name" value="TPR"/>
    <property type="match status" value="5"/>
</dbReference>
<dbReference type="Pfam" id="PF13174">
    <property type="entry name" value="TPR_6"/>
    <property type="match status" value="2"/>
</dbReference>
<keyword evidence="4" id="KW-0472">Membrane</keyword>
<feature type="repeat" description="TPR" evidence="3">
    <location>
        <begin position="338"/>
        <end position="371"/>
    </location>
</feature>
<evidence type="ECO:0000313" key="6">
    <source>
        <dbReference type="Proteomes" id="UP000019426"/>
    </source>
</evidence>
<dbReference type="PANTHER" id="PTHR44943:SF8">
    <property type="entry name" value="TPR REPEAT-CONTAINING PROTEIN MJ0263"/>
    <property type="match status" value="1"/>
</dbReference>
<dbReference type="PATRIC" id="fig|1216932.3.peg.853"/>
<dbReference type="KEGG" id="clt:CM240_0867"/>
<dbReference type="AlphaFoldDB" id="W6RTV3"/>
<dbReference type="EMBL" id="HG917868">
    <property type="protein sequence ID" value="CDM68031.1"/>
    <property type="molecule type" value="Genomic_DNA"/>
</dbReference>
<keyword evidence="1" id="KW-0677">Repeat</keyword>
<keyword evidence="4" id="KW-0812">Transmembrane</keyword>
<dbReference type="SUPFAM" id="SSF48452">
    <property type="entry name" value="TPR-like"/>
    <property type="match status" value="2"/>
</dbReference>
<dbReference type="OrthoDB" id="1757565at2"/>
<evidence type="ECO:0000256" key="1">
    <source>
        <dbReference type="ARBA" id="ARBA00022737"/>
    </source>
</evidence>
<organism evidence="5 6">
    <name type="scientific">Clostridium bornimense</name>
    <dbReference type="NCBI Taxonomy" id="1216932"/>
    <lineage>
        <taxon>Bacteria</taxon>
        <taxon>Bacillati</taxon>
        <taxon>Bacillota</taxon>
        <taxon>Clostridia</taxon>
        <taxon>Eubacteriales</taxon>
        <taxon>Clostridiaceae</taxon>
        <taxon>Clostridium</taxon>
    </lineage>
</organism>
<keyword evidence="6" id="KW-1185">Reference proteome</keyword>
<keyword evidence="4" id="KW-1133">Transmembrane helix</keyword>
<feature type="transmembrane region" description="Helical" evidence="4">
    <location>
        <begin position="185"/>
        <end position="203"/>
    </location>
</feature>
<name>W6RTV3_9CLOT</name>
<protein>
    <recommendedName>
        <fullName evidence="7">Tetratricopeptide repeat protein</fullName>
    </recommendedName>
</protein>
<dbReference type="PROSITE" id="PS50005">
    <property type="entry name" value="TPR"/>
    <property type="match status" value="1"/>
</dbReference>
<dbReference type="InterPro" id="IPR011990">
    <property type="entry name" value="TPR-like_helical_dom_sf"/>
</dbReference>
<evidence type="ECO:0008006" key="7">
    <source>
        <dbReference type="Google" id="ProtNLM"/>
    </source>
</evidence>
<sequence>MSSLIELSNKYYNDSLKLVQDNKISTAIKNLEKALKYYCRDVDTLNLMGLCKYKLCDFAGACFYWHKSLEYRPDNNRAQHYLDILEGKEFKEILEIYNKGISNYNKGNYEESIKIIKDINKKNEEWIEPYIILGLSYYNINDYSCAKRYIEEGINKDIGNNKYLSYLLKFKNNKKQNAIFNKKSIMLYATMGLAIIAMTLIAGKNYRSYNTTINQLDSYKNRTAVLEKQLEESKSAYDKLALDISNISSEKKENVESTETIDNEAEVFNIAIDKFKEENYSEAIEKLNYLCSKGKEEIYVAEGTYYLAVSLEKTGDYEGAYNWYKNYIDKFPNKNYYDDSLYNCGLMLYNEGKIDESKEMFAKLINEAPNSIFVNSRVSEILNN</sequence>
<evidence type="ECO:0000256" key="3">
    <source>
        <dbReference type="PROSITE-ProRule" id="PRU00339"/>
    </source>
</evidence>
<proteinExistence type="predicted"/>
<dbReference type="STRING" id="1216932.CM240_0867"/>
<dbReference type="Gene3D" id="1.25.40.10">
    <property type="entry name" value="Tetratricopeptide repeat domain"/>
    <property type="match status" value="3"/>
</dbReference>